<dbReference type="InterPro" id="IPR038765">
    <property type="entry name" value="Papain-like_cys_pep_sf"/>
</dbReference>
<name>A0ABP1QJN8_9HEXA</name>
<evidence type="ECO:0000313" key="2">
    <source>
        <dbReference type="EMBL" id="CAL8103386.1"/>
    </source>
</evidence>
<dbReference type="Proteomes" id="UP001642540">
    <property type="component" value="Unassembled WGS sequence"/>
</dbReference>
<gene>
    <name evidence="2" type="ORF">ODALV1_LOCUS11435</name>
</gene>
<sequence>MITMLNAKKFYAVQSLSSLRRQVLEYLLSDRDEDYYINPFETFSDVYYHRYSILTDFIEDIILEHPLSISIYHPQVKPGMRLVNIECPEERGKLVKLNNAHDKNLITACLDMDTGPKSGLWKFLDKLIQKMWIISWMFPNFGRTLRTIPYSSLVLEKEHFKRLFIESQVLGVKKLQPQPTTAGTTNNKVTAATFVNPAVEIDLVLENLIGSPKGIAGYYNSCYLDSLLVSMFYCSTAFDALLKSTSSERLYTQRTRKILHKHVVNPLRTQYYCSSESVMKLRKHLRSLDADVMGSFMDVEQLLYLLVESAMDEPAFIRYNTGATDFMHLMVINPDDTRSAITVQTNFEMSMELTDNLKLKSVPNPALILGLPRSNGKLVKVKAVIPNTELNIQELMVPANCNLCGSAATWDITDKYNRNVVIPACGQCSEEFVKDNEDDNLIVLSRTRMKLSAIICIRASHYTAFVRNTLGKNEWLFFDSMAGEHPDVKLVMYLGQWLDNFARFPQECFGFQYEEMTYLAQRAFTDGHMCIYEPVYLTN</sequence>
<dbReference type="Gene3D" id="3.90.70.10">
    <property type="entry name" value="Cysteine proteinases"/>
    <property type="match status" value="1"/>
</dbReference>
<reference evidence="2 3" key="1">
    <citation type="submission" date="2024-08" db="EMBL/GenBank/DDBJ databases">
        <authorList>
            <person name="Cucini C."/>
            <person name="Frati F."/>
        </authorList>
    </citation>
    <scope>NUCLEOTIDE SEQUENCE [LARGE SCALE GENOMIC DNA]</scope>
</reference>
<proteinExistence type="predicted"/>
<dbReference type="SUPFAM" id="SSF54001">
    <property type="entry name" value="Cysteine proteinases"/>
    <property type="match status" value="1"/>
</dbReference>
<dbReference type="EMBL" id="CAXLJM020000034">
    <property type="protein sequence ID" value="CAL8103386.1"/>
    <property type="molecule type" value="Genomic_DNA"/>
</dbReference>
<keyword evidence="3" id="KW-1185">Reference proteome</keyword>
<protein>
    <recommendedName>
        <fullName evidence="4">Ubiquitin carboxyl-terminal hydrolase CYLD</fullName>
    </recommendedName>
</protein>
<dbReference type="PANTHER" id="PTHR11830">
    <property type="entry name" value="40S RIBOSOMAL PROTEIN S3A"/>
    <property type="match status" value="1"/>
</dbReference>
<evidence type="ECO:0000313" key="3">
    <source>
        <dbReference type="Proteomes" id="UP001642540"/>
    </source>
</evidence>
<evidence type="ECO:0008006" key="4">
    <source>
        <dbReference type="Google" id="ProtNLM"/>
    </source>
</evidence>
<organism evidence="2 3">
    <name type="scientific">Orchesella dallaii</name>
    <dbReference type="NCBI Taxonomy" id="48710"/>
    <lineage>
        <taxon>Eukaryota</taxon>
        <taxon>Metazoa</taxon>
        <taxon>Ecdysozoa</taxon>
        <taxon>Arthropoda</taxon>
        <taxon>Hexapoda</taxon>
        <taxon>Collembola</taxon>
        <taxon>Entomobryomorpha</taxon>
        <taxon>Entomobryoidea</taxon>
        <taxon>Orchesellidae</taxon>
        <taxon>Orchesellinae</taxon>
        <taxon>Orchesella</taxon>
    </lineage>
</organism>
<keyword evidence="1" id="KW-0963">Cytoplasm</keyword>
<accession>A0ABP1QJN8</accession>
<evidence type="ECO:0000256" key="1">
    <source>
        <dbReference type="ARBA" id="ARBA00022490"/>
    </source>
</evidence>
<comment type="caution">
    <text evidence="2">The sequence shown here is derived from an EMBL/GenBank/DDBJ whole genome shotgun (WGS) entry which is preliminary data.</text>
</comment>